<feature type="transmembrane region" description="Helical" evidence="15">
    <location>
        <begin position="42"/>
        <end position="63"/>
    </location>
</feature>
<evidence type="ECO:0000256" key="5">
    <source>
        <dbReference type="ARBA" id="ARBA00022692"/>
    </source>
</evidence>
<dbReference type="GO" id="GO:0004768">
    <property type="term" value="F:stearoyl-CoA 9-desaturase activity"/>
    <property type="evidence" value="ECO:0007669"/>
    <property type="project" value="UniProtKB-UniRule"/>
</dbReference>
<evidence type="ECO:0000256" key="1">
    <source>
        <dbReference type="ARBA" id="ARBA00004141"/>
    </source>
</evidence>
<feature type="domain" description="Cytochrome b5 heme-binding" evidence="16">
    <location>
        <begin position="317"/>
        <end position="385"/>
    </location>
</feature>
<evidence type="ECO:0000256" key="7">
    <source>
        <dbReference type="ARBA" id="ARBA00022832"/>
    </source>
</evidence>
<dbReference type="InterPro" id="IPR015876">
    <property type="entry name" value="Acyl-CoA_DS"/>
</dbReference>
<evidence type="ECO:0000256" key="3">
    <source>
        <dbReference type="ARBA" id="ARBA00022516"/>
    </source>
</evidence>
<keyword evidence="14" id="KW-0249">Electron transport</keyword>
<dbReference type="InterPro" id="IPR018506">
    <property type="entry name" value="Cyt_B5_heme-BS"/>
</dbReference>
<dbReference type="Pfam" id="PF00173">
    <property type="entry name" value="Cyt-b5"/>
    <property type="match status" value="1"/>
</dbReference>
<dbReference type="OrthoDB" id="10260134at2759"/>
<gene>
    <name evidence="17" type="ORF">K435DRAFT_854853</name>
</gene>
<feature type="transmembrane region" description="Helical" evidence="15">
    <location>
        <begin position="153"/>
        <end position="175"/>
    </location>
</feature>
<dbReference type="EMBL" id="ML179105">
    <property type="protein sequence ID" value="THV00388.1"/>
    <property type="molecule type" value="Genomic_DNA"/>
</dbReference>
<dbReference type="PANTHER" id="PTHR11351">
    <property type="entry name" value="ACYL-COA DESATURASE"/>
    <property type="match status" value="1"/>
</dbReference>
<evidence type="ECO:0000256" key="14">
    <source>
        <dbReference type="PIRNR" id="PIRNR000345"/>
    </source>
</evidence>
<evidence type="ECO:0000256" key="6">
    <source>
        <dbReference type="ARBA" id="ARBA00022723"/>
    </source>
</evidence>
<protein>
    <recommendedName>
        <fullName evidence="14">Acyl-CoA desaturase</fullName>
        <ecNumber evidence="14">1.14.19.1</ecNumber>
    </recommendedName>
</protein>
<evidence type="ECO:0000256" key="15">
    <source>
        <dbReference type="SAM" id="Phobius"/>
    </source>
</evidence>
<dbReference type="Pfam" id="PF00487">
    <property type="entry name" value="FA_desaturase"/>
    <property type="match status" value="1"/>
</dbReference>
<keyword evidence="12 15" id="KW-0472">Membrane</keyword>
<keyword evidence="9 14" id="KW-0560">Oxidoreductase</keyword>
<evidence type="ECO:0000256" key="8">
    <source>
        <dbReference type="ARBA" id="ARBA00022989"/>
    </source>
</evidence>
<keyword evidence="14" id="KW-0813">Transport</keyword>
<dbReference type="InterPro" id="IPR005804">
    <property type="entry name" value="FA_desaturase_dom"/>
</dbReference>
<dbReference type="PRINTS" id="PR00075">
    <property type="entry name" value="FACDDSATRASE"/>
</dbReference>
<dbReference type="GO" id="GO:0006636">
    <property type="term" value="P:unsaturated fatty acid biosynthetic process"/>
    <property type="evidence" value="ECO:0007669"/>
    <property type="project" value="UniProtKB-UniRule"/>
</dbReference>
<dbReference type="InterPro" id="IPR001522">
    <property type="entry name" value="FADS-1_CS"/>
</dbReference>
<evidence type="ECO:0000256" key="9">
    <source>
        <dbReference type="ARBA" id="ARBA00023002"/>
    </source>
</evidence>
<keyword evidence="3 14" id="KW-0444">Lipid biosynthesis</keyword>
<comment type="catalytic activity">
    <reaction evidence="14">
        <text>octadecanoyl-CoA + 2 Fe(II)-[cytochrome b5] + O2 + 2 H(+) = (9Z)-octadecenoyl-CoA + 2 Fe(III)-[cytochrome b5] + 2 H2O</text>
        <dbReference type="Rhea" id="RHEA:19721"/>
        <dbReference type="Rhea" id="RHEA-COMP:10438"/>
        <dbReference type="Rhea" id="RHEA-COMP:10439"/>
        <dbReference type="ChEBI" id="CHEBI:15377"/>
        <dbReference type="ChEBI" id="CHEBI:15378"/>
        <dbReference type="ChEBI" id="CHEBI:15379"/>
        <dbReference type="ChEBI" id="CHEBI:29033"/>
        <dbReference type="ChEBI" id="CHEBI:29034"/>
        <dbReference type="ChEBI" id="CHEBI:57387"/>
        <dbReference type="ChEBI" id="CHEBI:57394"/>
        <dbReference type="EC" id="1.14.19.1"/>
    </reaction>
</comment>
<keyword evidence="5 15" id="KW-0812">Transmembrane</keyword>
<comment type="similarity">
    <text evidence="2 14">Belongs to the fatty acid desaturase type 1 family.</text>
</comment>
<dbReference type="SMART" id="SM01117">
    <property type="entry name" value="Cyt-b5"/>
    <property type="match status" value="1"/>
</dbReference>
<name>A0A4S8MCX1_DENBC</name>
<keyword evidence="7 14" id="KW-0276">Fatty acid metabolism</keyword>
<proteinExistence type="inferred from homology"/>
<dbReference type="GO" id="GO:0005506">
    <property type="term" value="F:iron ion binding"/>
    <property type="evidence" value="ECO:0007669"/>
    <property type="project" value="TreeGrafter"/>
</dbReference>
<accession>A0A4S8MCX1</accession>
<dbReference type="EC" id="1.14.19.1" evidence="14"/>
<keyword evidence="6 14" id="KW-0479">Metal-binding</keyword>
<dbReference type="GO" id="GO:0005789">
    <property type="term" value="C:endoplasmic reticulum membrane"/>
    <property type="evidence" value="ECO:0007669"/>
    <property type="project" value="TreeGrafter"/>
</dbReference>
<keyword evidence="13 14" id="KW-0275">Fatty acid biosynthesis</keyword>
<dbReference type="AlphaFoldDB" id="A0A4S8MCX1"/>
<dbReference type="PANTHER" id="PTHR11351:SF31">
    <property type="entry name" value="DESATURASE 1, ISOFORM A-RELATED"/>
    <property type="match status" value="1"/>
</dbReference>
<keyword evidence="4 14" id="KW-0349">Heme</keyword>
<keyword evidence="18" id="KW-1185">Reference proteome</keyword>
<feature type="transmembrane region" description="Helical" evidence="15">
    <location>
        <begin position="15"/>
        <end position="35"/>
    </location>
</feature>
<dbReference type="PROSITE" id="PS00191">
    <property type="entry name" value="CYTOCHROME_B5_1"/>
    <property type="match status" value="1"/>
</dbReference>
<dbReference type="Gene3D" id="3.10.120.10">
    <property type="entry name" value="Cytochrome b5-like heme/steroid binding domain"/>
    <property type="match status" value="1"/>
</dbReference>
<keyword evidence="11 14" id="KW-0443">Lipid metabolism</keyword>
<evidence type="ECO:0000256" key="2">
    <source>
        <dbReference type="ARBA" id="ARBA00009295"/>
    </source>
</evidence>
<evidence type="ECO:0000256" key="13">
    <source>
        <dbReference type="ARBA" id="ARBA00023160"/>
    </source>
</evidence>
<organism evidence="17 18">
    <name type="scientific">Dendrothele bispora (strain CBS 962.96)</name>
    <dbReference type="NCBI Taxonomy" id="1314807"/>
    <lineage>
        <taxon>Eukaryota</taxon>
        <taxon>Fungi</taxon>
        <taxon>Dikarya</taxon>
        <taxon>Basidiomycota</taxon>
        <taxon>Agaricomycotina</taxon>
        <taxon>Agaricomycetes</taxon>
        <taxon>Agaricomycetidae</taxon>
        <taxon>Agaricales</taxon>
        <taxon>Agaricales incertae sedis</taxon>
        <taxon>Dendrothele</taxon>
    </lineage>
</organism>
<comment type="cofactor">
    <cofactor evidence="14">
        <name>Fe(2+)</name>
        <dbReference type="ChEBI" id="CHEBI:29033"/>
    </cofactor>
    <text evidence="14">Expected to bind 2 Fe(2+) ions per subunit.</text>
</comment>
<evidence type="ECO:0000256" key="4">
    <source>
        <dbReference type="ARBA" id="ARBA00022617"/>
    </source>
</evidence>
<comment type="function">
    <text evidence="14">Stearoyl-CoA desaturase that utilizes O(2) and electrons from reduced cytochrome b5 to introduce the first double bond into saturated fatty acyl-CoA substrates.</text>
</comment>
<dbReference type="Proteomes" id="UP000297245">
    <property type="component" value="Unassembled WGS sequence"/>
</dbReference>
<dbReference type="InterPro" id="IPR009160">
    <property type="entry name" value="Acyl-CoA_deSatase_haem/ster-bd"/>
</dbReference>
<reference evidence="17 18" key="1">
    <citation type="journal article" date="2019" name="Nat. Ecol. Evol.">
        <title>Megaphylogeny resolves global patterns of mushroom evolution.</title>
        <authorList>
            <person name="Varga T."/>
            <person name="Krizsan K."/>
            <person name="Foldi C."/>
            <person name="Dima B."/>
            <person name="Sanchez-Garcia M."/>
            <person name="Sanchez-Ramirez S."/>
            <person name="Szollosi G.J."/>
            <person name="Szarkandi J.G."/>
            <person name="Papp V."/>
            <person name="Albert L."/>
            <person name="Andreopoulos W."/>
            <person name="Angelini C."/>
            <person name="Antonin V."/>
            <person name="Barry K.W."/>
            <person name="Bougher N.L."/>
            <person name="Buchanan P."/>
            <person name="Buyck B."/>
            <person name="Bense V."/>
            <person name="Catcheside P."/>
            <person name="Chovatia M."/>
            <person name="Cooper J."/>
            <person name="Damon W."/>
            <person name="Desjardin D."/>
            <person name="Finy P."/>
            <person name="Geml J."/>
            <person name="Haridas S."/>
            <person name="Hughes K."/>
            <person name="Justo A."/>
            <person name="Karasinski D."/>
            <person name="Kautmanova I."/>
            <person name="Kiss B."/>
            <person name="Kocsube S."/>
            <person name="Kotiranta H."/>
            <person name="LaButti K.M."/>
            <person name="Lechner B.E."/>
            <person name="Liimatainen K."/>
            <person name="Lipzen A."/>
            <person name="Lukacs Z."/>
            <person name="Mihaltcheva S."/>
            <person name="Morgado L.N."/>
            <person name="Niskanen T."/>
            <person name="Noordeloos M.E."/>
            <person name="Ohm R.A."/>
            <person name="Ortiz-Santana B."/>
            <person name="Ovrebo C."/>
            <person name="Racz N."/>
            <person name="Riley R."/>
            <person name="Savchenko A."/>
            <person name="Shiryaev A."/>
            <person name="Soop K."/>
            <person name="Spirin V."/>
            <person name="Szebenyi C."/>
            <person name="Tomsovsky M."/>
            <person name="Tulloss R.E."/>
            <person name="Uehling J."/>
            <person name="Grigoriev I.V."/>
            <person name="Vagvolgyi C."/>
            <person name="Papp T."/>
            <person name="Martin F.M."/>
            <person name="Miettinen O."/>
            <person name="Hibbett D.S."/>
            <person name="Nagy L.G."/>
        </authorList>
    </citation>
    <scope>NUCLEOTIDE SEQUENCE [LARGE SCALE GENOMIC DNA]</scope>
    <source>
        <strain evidence="17 18">CBS 962.96</strain>
    </source>
</reference>
<dbReference type="SUPFAM" id="SSF55856">
    <property type="entry name" value="Cytochrome b5-like heme/steroid binding domain"/>
    <property type="match status" value="1"/>
</dbReference>
<evidence type="ECO:0000256" key="11">
    <source>
        <dbReference type="ARBA" id="ARBA00023098"/>
    </source>
</evidence>
<dbReference type="PROSITE" id="PS00476">
    <property type="entry name" value="FATTY_ACID_DESATUR_1"/>
    <property type="match status" value="1"/>
</dbReference>
<evidence type="ECO:0000256" key="12">
    <source>
        <dbReference type="ARBA" id="ARBA00023136"/>
    </source>
</evidence>
<evidence type="ECO:0000313" key="17">
    <source>
        <dbReference type="EMBL" id="THV00388.1"/>
    </source>
</evidence>
<keyword evidence="10 14" id="KW-0408">Iron</keyword>
<sequence length="421" mass="48075">MSFTQNFPKLRGIRWFNLGILVITPCVAAFGFLMTPLCYQTMLFSICYFIFTMLGITAGYHRLWSHRSYNASSPLQWFLLFGGTSAVQGSCLWWSKAHRSHHRYTDTELDPYDSTRGLLWTHIGWMIFKTDLRSGAVDICDLRKDPLIRFQHNWYFTLAFVFGFFLPTIIPGLLWGDWIGGLCFATAFRMTLAHHSSFCINSIAHFLGSAPYDDKLTPRDNFISAILTMGEGYHNFHHQFPMDYRNAYLWYQWDPTKWFIALCERIGLARQLRVFPSNEIVKGALTMKLKKLKHLQDSVEWPTPVDELPIVTFDTFQEESKSRVLILISGFIHDVSSFIDRHPGGVSVLTQNSGKDMTAAFFGGVYRHSNAAHNLLSMMRVGILAGGVETLGGHDIPPSQRLYIAERQPLSLVDFVNVASN</sequence>
<dbReference type="InterPro" id="IPR036400">
    <property type="entry name" value="Cyt_B5-like_heme/steroid_sf"/>
</dbReference>
<keyword evidence="8 15" id="KW-1133">Transmembrane helix</keyword>
<evidence type="ECO:0000259" key="16">
    <source>
        <dbReference type="PROSITE" id="PS50255"/>
    </source>
</evidence>
<dbReference type="PIRSF" id="PIRSF000345">
    <property type="entry name" value="OLE1"/>
    <property type="match status" value="1"/>
</dbReference>
<dbReference type="PROSITE" id="PS50255">
    <property type="entry name" value="CYTOCHROME_B5_2"/>
    <property type="match status" value="1"/>
</dbReference>
<evidence type="ECO:0000256" key="10">
    <source>
        <dbReference type="ARBA" id="ARBA00023004"/>
    </source>
</evidence>
<dbReference type="CDD" id="cd03505">
    <property type="entry name" value="Delta9-FADS-like"/>
    <property type="match status" value="1"/>
</dbReference>
<dbReference type="GO" id="GO:0020037">
    <property type="term" value="F:heme binding"/>
    <property type="evidence" value="ECO:0007669"/>
    <property type="project" value="InterPro"/>
</dbReference>
<evidence type="ECO:0000313" key="18">
    <source>
        <dbReference type="Proteomes" id="UP000297245"/>
    </source>
</evidence>
<dbReference type="InterPro" id="IPR001199">
    <property type="entry name" value="Cyt_B5-like_heme/steroid-bd"/>
</dbReference>
<comment type="subcellular location">
    <subcellularLocation>
        <location evidence="1">Membrane</location>
        <topology evidence="1">Multi-pass membrane protein</topology>
    </subcellularLocation>
</comment>